<feature type="non-terminal residue" evidence="6">
    <location>
        <position position="1938"/>
    </location>
</feature>
<dbReference type="InterPro" id="IPR003034">
    <property type="entry name" value="SAP_dom"/>
</dbReference>
<keyword evidence="1" id="KW-0862">Zinc</keyword>
<dbReference type="InterPro" id="IPR013103">
    <property type="entry name" value="RVT_2"/>
</dbReference>
<feature type="region of interest" description="Disordered" evidence="3">
    <location>
        <begin position="868"/>
        <end position="889"/>
    </location>
</feature>
<evidence type="ECO:0000313" key="6">
    <source>
        <dbReference type="EMBL" id="CAE7242209.1"/>
    </source>
</evidence>
<name>A0A812LII5_9DINO</name>
<evidence type="ECO:0000256" key="1">
    <source>
        <dbReference type="PROSITE-ProRule" id="PRU00047"/>
    </source>
</evidence>
<dbReference type="EMBL" id="CAJNDS010000963">
    <property type="protein sequence ID" value="CAE7242209.1"/>
    <property type="molecule type" value="Genomic_DNA"/>
</dbReference>
<feature type="region of interest" description="Disordered" evidence="3">
    <location>
        <begin position="655"/>
        <end position="724"/>
    </location>
</feature>
<dbReference type="SMART" id="SM00513">
    <property type="entry name" value="SAP"/>
    <property type="match status" value="1"/>
</dbReference>
<dbReference type="Pfam" id="PF07727">
    <property type="entry name" value="RVT_2"/>
    <property type="match status" value="1"/>
</dbReference>
<comment type="caution">
    <text evidence="6">The sequence shown here is derived from an EMBL/GenBank/DDBJ whole genome shotgun (WGS) entry which is preliminary data.</text>
</comment>
<protein>
    <recommendedName>
        <fullName evidence="8">Retrovirus-related Pol polyprotein from transposon TNT 1-94</fullName>
    </recommendedName>
</protein>
<evidence type="ECO:0000259" key="5">
    <source>
        <dbReference type="PROSITE" id="PS50800"/>
    </source>
</evidence>
<dbReference type="InterPro" id="IPR036875">
    <property type="entry name" value="Znf_CCHC_sf"/>
</dbReference>
<feature type="region of interest" description="Disordered" evidence="3">
    <location>
        <begin position="400"/>
        <end position="463"/>
    </location>
</feature>
<evidence type="ECO:0000313" key="7">
    <source>
        <dbReference type="Proteomes" id="UP000604046"/>
    </source>
</evidence>
<gene>
    <name evidence="6" type="ORF">SNAT2548_LOCUS11084</name>
</gene>
<dbReference type="GO" id="GO:0003676">
    <property type="term" value="F:nucleic acid binding"/>
    <property type="evidence" value="ECO:0007669"/>
    <property type="project" value="InterPro"/>
</dbReference>
<keyword evidence="1" id="KW-0479">Metal-binding</keyword>
<dbReference type="SMART" id="SM00343">
    <property type="entry name" value="ZnF_C2HC"/>
    <property type="match status" value="1"/>
</dbReference>
<feature type="compositionally biased region" description="Low complexity" evidence="3">
    <location>
        <begin position="1069"/>
        <end position="1106"/>
    </location>
</feature>
<accession>A0A812LII5</accession>
<evidence type="ECO:0000256" key="2">
    <source>
        <dbReference type="SAM" id="Coils"/>
    </source>
</evidence>
<dbReference type="Gene3D" id="1.10.720.30">
    <property type="entry name" value="SAP domain"/>
    <property type="match status" value="1"/>
</dbReference>
<dbReference type="InterPro" id="IPR001878">
    <property type="entry name" value="Znf_CCHC"/>
</dbReference>
<feature type="compositionally biased region" description="Basic and acidic residues" evidence="3">
    <location>
        <begin position="877"/>
        <end position="889"/>
    </location>
</feature>
<dbReference type="PROSITE" id="PS50800">
    <property type="entry name" value="SAP"/>
    <property type="match status" value="1"/>
</dbReference>
<feature type="compositionally biased region" description="Acidic residues" evidence="3">
    <location>
        <begin position="700"/>
        <end position="709"/>
    </location>
</feature>
<feature type="region of interest" description="Disordered" evidence="3">
    <location>
        <begin position="484"/>
        <end position="506"/>
    </location>
</feature>
<keyword evidence="7" id="KW-1185">Reference proteome</keyword>
<feature type="region of interest" description="Disordered" evidence="3">
    <location>
        <begin position="973"/>
        <end position="998"/>
    </location>
</feature>
<dbReference type="SUPFAM" id="SSF68906">
    <property type="entry name" value="SAP domain"/>
    <property type="match status" value="1"/>
</dbReference>
<feature type="compositionally biased region" description="Basic and acidic residues" evidence="3">
    <location>
        <begin position="427"/>
        <end position="459"/>
    </location>
</feature>
<feature type="compositionally biased region" description="Low complexity" evidence="3">
    <location>
        <begin position="1130"/>
        <end position="1139"/>
    </location>
</feature>
<feature type="domain" description="SAP" evidence="5">
    <location>
        <begin position="1853"/>
        <end position="1887"/>
    </location>
</feature>
<dbReference type="PANTHER" id="PTHR11439">
    <property type="entry name" value="GAG-POL-RELATED RETROTRANSPOSON"/>
    <property type="match status" value="1"/>
</dbReference>
<feature type="region of interest" description="Disordered" evidence="3">
    <location>
        <begin position="1055"/>
        <end position="1156"/>
    </location>
</feature>
<keyword evidence="2" id="KW-0175">Coiled coil</keyword>
<reference evidence="6" key="1">
    <citation type="submission" date="2021-02" db="EMBL/GenBank/DDBJ databases">
        <authorList>
            <person name="Dougan E. K."/>
            <person name="Rhodes N."/>
            <person name="Thang M."/>
            <person name="Chan C."/>
        </authorList>
    </citation>
    <scope>NUCLEOTIDE SEQUENCE</scope>
</reference>
<dbReference type="GO" id="GO:0008270">
    <property type="term" value="F:zinc ion binding"/>
    <property type="evidence" value="ECO:0007669"/>
    <property type="project" value="UniProtKB-KW"/>
</dbReference>
<dbReference type="PANTHER" id="PTHR11439:SF483">
    <property type="entry name" value="PEPTIDE SYNTHASE GLIP-LIKE, PUTATIVE (AFU_ORTHOLOGUE AFUA_3G12920)-RELATED"/>
    <property type="match status" value="1"/>
</dbReference>
<organism evidence="6 7">
    <name type="scientific">Symbiodinium natans</name>
    <dbReference type="NCBI Taxonomy" id="878477"/>
    <lineage>
        <taxon>Eukaryota</taxon>
        <taxon>Sar</taxon>
        <taxon>Alveolata</taxon>
        <taxon>Dinophyceae</taxon>
        <taxon>Suessiales</taxon>
        <taxon>Symbiodiniaceae</taxon>
        <taxon>Symbiodinium</taxon>
    </lineage>
</organism>
<dbReference type="Proteomes" id="UP000604046">
    <property type="component" value="Unassembled WGS sequence"/>
</dbReference>
<feature type="region of interest" description="Disordered" evidence="3">
    <location>
        <begin position="1779"/>
        <end position="1836"/>
    </location>
</feature>
<evidence type="ECO:0000256" key="3">
    <source>
        <dbReference type="SAM" id="MobiDB-lite"/>
    </source>
</evidence>
<feature type="domain" description="CCHC-type" evidence="4">
    <location>
        <begin position="462"/>
        <end position="477"/>
    </location>
</feature>
<dbReference type="Pfam" id="PF02037">
    <property type="entry name" value="SAP"/>
    <property type="match status" value="1"/>
</dbReference>
<evidence type="ECO:0008006" key="8">
    <source>
        <dbReference type="Google" id="ProtNLM"/>
    </source>
</evidence>
<keyword evidence="1" id="KW-0863">Zinc-finger</keyword>
<feature type="coiled-coil region" evidence="2">
    <location>
        <begin position="131"/>
        <end position="172"/>
    </location>
</feature>
<sequence length="1938" mass="214057">FSEAAEELVTRTAQAKPKPKKRYRLRIAPKIERLREEWPRLSFSERTARKTELRKSGLIPPGSVGEHIVREFAEACDTCDERTKKQREPTLLAASRAVKRQIRALRLRTRRTTKARVTRSRILTVITVLLVVAMEALIQELRAQLQQSGEAMAAMQQQMLVQGQQLQELREAQAASSSVAQAPVSPPAQVAATAPGQGGVFGLLPLVDTRGLGKPEVFKGDPATFNDWVFILRSYMGAMDRRYQALLQKAESSEIQLWNRLLTEEEQGLSTQLYYVLVMLCRGRALDKLHNCGDNEGVEAYRQLYLEYNPKLNSRYVGLLLEILRYKFEGDLVSCIESFERKVREYEKQSGKDVDDETVIGIVILGVEDQTVKEHLIRHSSRLDTWKKMRAEIMEIARTQKYLQSTPQPMDVGGLPKKPHKGSPKGAKGDGKGDKGKSTGKDAGGKKDGDKGGKGDKKKGPCFYCQKPGHTKAECRKRAADLKKAENKGRTAAAAPETQEEPESEGLAASTLCVATVANPETHCRILVDTGAGGGLAPVGFDNKAVEVAGDRVRMNTVTGEALELGKCKTSSLKHGDVPVEFNYRESNSVQFPVISMSEASQKGTWLVVGPSHQFLVGRCGGEQLKKALKEVPKVPLVKDKGVYWLEATMGKPQNPERHRIAAPTAREARPEVADSAPGVEVADSAPPAQVDARPLGDAPLEEPPEPEGEAGRKAKHKKVPPSVSAEMRAEHELTHLPFRSWCESCVVGKGTEDFHQRRQEEKKEDVARYCIDYCFFTKALSQEAASTDAKDILEAKAGAKAVLVCRDQKSGALFTGVANSKGTGDPYSMAFALEGMKFCGHPDMIVVSDTEPAIKSLGEELVKRYPKKASSQPVPKGDHKANGAAERARLRGRTYKGEVVEFGEVVLFRISNQNLRKLEDRWSCGVWLGKSLSNDEHFVATANGIQRCRSVRRRVEAKRFDPTFVLRMVGAPWQPRGTPERTPDAPGRPLPAGRLEGVVPKPRGVYITVERQIKHGRTPGCPGCDTSYGDAPVKHNATCRARFEKLCRAPVVAETAPGDDTVEPSSNGGDDPMGAGPGPSDKQASSEAAGSRASGSGSVAAGSGAPSERKRGGLDLSDSPLKEARTSEPARASDSPRSPSRKREAEGKPEEVEEEMVAGLPTMHVAAMVISDRMIASAAKELEKPVYDEKTGKLLDPEKVKIGRMKEMTKMESFGVKGDITYDEAKAKGLRLVKSRWIDTEKEIEGKPGVRSRLVAQEVNTYKREDVSMGTPPIRVHRAVISHAATARPGESKSKKLIGRYDVSVAFFHADNSEKIGVIPPASEGTPNIIWELHKAMNGTREASRQWGVKIREVKTRHNFDELLLCPNTYYLKEHDLCLSCHGDDFLASGEREALDMLDKIMEENYEVKVLPRIGDPAHGGEVSEGRHLGRLIKWTGSGFTWECDPKFAPQVIEELELKGCKGVDTPASKATGVGNREVEKELSRERAEVFRRVTGTILYMAVDRPSLQYAASELAEGMSKPLEIHWLRLKRVGKYIAKYPVEKWHFELQEAPAQLESFSDSDWATDRRTRRSMSSTYQRFGKHLLDTSCGRQSLVALSSGEAEFYAMVKTAAEGKLTTEILRHFGWKVEHRVLSDSSAARSMAQRVGCGKVKHLSLKEMWIQQAVRNKELSIGKVDTLMNISDLGTKALEAARMDSLMKQLPLERGIVAAVVSCCLEKVQAAPVQSEEVWWLNLYLGLVHLLALVGLLFASYKGVEVLLKGWHWLCGRGNRPSVAQSSAAMALSRRDTPRGSGAEEAQHSAEVPTTRMPSVPEGTSVLRSPAGQSDSDRMSFRGDARTGVDDRVRVVRDTLSLLTVEELKSGLRVEGLQVTGLKQDLMERLLHKFDGGDESLSDRPSTKQLRYVLYIHRHRAQCRIQYENLRTREETSKWIANWKV</sequence>
<proteinExistence type="predicted"/>
<feature type="compositionally biased region" description="Basic and acidic residues" evidence="3">
    <location>
        <begin position="1142"/>
        <end position="1151"/>
    </location>
</feature>
<dbReference type="OrthoDB" id="444282at2759"/>
<dbReference type="InterPro" id="IPR036361">
    <property type="entry name" value="SAP_dom_sf"/>
</dbReference>
<dbReference type="PROSITE" id="PS50158">
    <property type="entry name" value="ZF_CCHC"/>
    <property type="match status" value="1"/>
</dbReference>
<dbReference type="CDD" id="cd09272">
    <property type="entry name" value="RNase_HI_RT_Ty1"/>
    <property type="match status" value="1"/>
</dbReference>
<evidence type="ECO:0000259" key="4">
    <source>
        <dbReference type="PROSITE" id="PS50158"/>
    </source>
</evidence>
<dbReference type="SUPFAM" id="SSF57756">
    <property type="entry name" value="Retrovirus zinc finger-like domains"/>
    <property type="match status" value="1"/>
</dbReference>